<gene>
    <name evidence="1" type="ORF">BBH99_07295</name>
    <name evidence="2" type="ORF">SAMN05444407_10611</name>
</gene>
<evidence type="ECO:0000313" key="2">
    <source>
        <dbReference type="EMBL" id="SHL75678.1"/>
    </source>
</evidence>
<evidence type="ECO:0000313" key="1">
    <source>
        <dbReference type="EMBL" id="OCA78888.1"/>
    </source>
</evidence>
<dbReference type="PANTHER" id="PTHR35788:SF1">
    <property type="entry name" value="EXPORTED PROTEIN"/>
    <property type="match status" value="1"/>
</dbReference>
<accession>A0A1M7D8C1</accession>
<reference evidence="2 4" key="2">
    <citation type="submission" date="2016-11" db="EMBL/GenBank/DDBJ databases">
        <authorList>
            <person name="Jaros S."/>
            <person name="Januszkiewicz K."/>
            <person name="Wedrychowicz H."/>
        </authorList>
    </citation>
    <scope>NUCLEOTIDE SEQUENCE [LARGE SCALE GENOMIC DNA]</scope>
    <source>
        <strain evidence="2 4">DSM 27621</strain>
    </source>
</reference>
<evidence type="ECO:0000313" key="3">
    <source>
        <dbReference type="Proteomes" id="UP000093508"/>
    </source>
</evidence>
<proteinExistence type="predicted"/>
<dbReference type="Pfam" id="PF04294">
    <property type="entry name" value="VanW"/>
    <property type="match status" value="1"/>
</dbReference>
<dbReference type="RefSeq" id="WP_066694997.1">
    <property type="nucleotide sequence ID" value="NZ_FRBM01000006.1"/>
</dbReference>
<keyword evidence="3" id="KW-1185">Reference proteome</keyword>
<dbReference type="EMBL" id="FRBM01000006">
    <property type="protein sequence ID" value="SHL75678.1"/>
    <property type="molecule type" value="Genomic_DNA"/>
</dbReference>
<sequence length="235" mass="27688">MKQQLRKWIPHSWKLQVKLLQQYFDEQRNNYTYPKEYRSENIGEFSLKLKQTIKNGAFHHNKIHNLKVVGDKINHLIIHPGEVFSFWKMIGKPNVKNNFKEGRNLINNTISSDLGGGICQFSSILYHLALQSGLKILERYPHSMDIYKDEERFTPLGADCTVVYGYKDLKIQNLFPFPVQFKSLVNNDELHLSLISSEEIVLNEIEFKYQEIEKGVWVETNCNSQTLFKNFYIRL</sequence>
<dbReference type="EMBL" id="MAYF01000135">
    <property type="protein sequence ID" value="OCA78888.1"/>
    <property type="molecule type" value="Genomic_DNA"/>
</dbReference>
<dbReference type="InterPro" id="IPR007391">
    <property type="entry name" value="Vancomycin_resist_VanW"/>
</dbReference>
<dbReference type="AlphaFoldDB" id="A0A1M7D8C1"/>
<dbReference type="InterPro" id="IPR052913">
    <property type="entry name" value="Glycopeptide_resist_protein"/>
</dbReference>
<dbReference type="OrthoDB" id="9797191at2"/>
<dbReference type="STRING" id="1423959.SAMN05444407_10611"/>
<dbReference type="Proteomes" id="UP000093508">
    <property type="component" value="Unassembled WGS sequence"/>
</dbReference>
<dbReference type="PANTHER" id="PTHR35788">
    <property type="entry name" value="EXPORTED PROTEIN-RELATED"/>
    <property type="match status" value="1"/>
</dbReference>
<name>A0A1M7D8C1_9FLAO</name>
<reference evidence="1 3" key="1">
    <citation type="submission" date="2016-07" db="EMBL/GenBank/DDBJ databases">
        <authorList>
            <person name="Jeong J.-J."/>
            <person name="Kim D.W."/>
            <person name="Sang M.K."/>
            <person name="Choi I.-G."/>
            <person name="Kim K.D."/>
        </authorList>
    </citation>
    <scope>NUCLEOTIDE SEQUENCE [LARGE SCALE GENOMIC DNA]</scope>
    <source>
        <strain evidence="1 3">C-26</strain>
    </source>
</reference>
<protein>
    <submittedName>
        <fullName evidence="2">Vancomycin resistance protein VanW</fullName>
    </submittedName>
</protein>
<organism evidence="2 4">
    <name type="scientific">Chryseobacterium contaminans</name>
    <dbReference type="NCBI Taxonomy" id="1423959"/>
    <lineage>
        <taxon>Bacteria</taxon>
        <taxon>Pseudomonadati</taxon>
        <taxon>Bacteroidota</taxon>
        <taxon>Flavobacteriia</taxon>
        <taxon>Flavobacteriales</taxon>
        <taxon>Weeksellaceae</taxon>
        <taxon>Chryseobacterium group</taxon>
        <taxon>Chryseobacterium</taxon>
    </lineage>
</organism>
<dbReference type="Proteomes" id="UP000184069">
    <property type="component" value="Unassembled WGS sequence"/>
</dbReference>
<evidence type="ECO:0000313" key="4">
    <source>
        <dbReference type="Proteomes" id="UP000184069"/>
    </source>
</evidence>